<dbReference type="EMBL" id="JAKEKT020000007">
    <property type="protein sequence ID" value="KAL1649140.1"/>
    <property type="molecule type" value="Genomic_DNA"/>
</dbReference>
<dbReference type="CDD" id="cd00808">
    <property type="entry name" value="GluRS_core"/>
    <property type="match status" value="1"/>
</dbReference>
<evidence type="ECO:0000256" key="10">
    <source>
        <dbReference type="SAM" id="MobiDB-lite"/>
    </source>
</evidence>
<dbReference type="InterPro" id="IPR008925">
    <property type="entry name" value="aa_tRNA-synth_I_cd-bd_sf"/>
</dbReference>
<evidence type="ECO:0000256" key="3">
    <source>
        <dbReference type="ARBA" id="ARBA00022598"/>
    </source>
</evidence>
<keyword evidence="6 9" id="KW-0648">Protein biosynthesis</keyword>
<dbReference type="GO" id="GO:0016874">
    <property type="term" value="F:ligase activity"/>
    <property type="evidence" value="ECO:0007669"/>
    <property type="project" value="UniProtKB-KW"/>
</dbReference>
<evidence type="ECO:0000256" key="7">
    <source>
        <dbReference type="ARBA" id="ARBA00023146"/>
    </source>
</evidence>
<dbReference type="Gene3D" id="3.40.50.620">
    <property type="entry name" value="HUPs"/>
    <property type="match status" value="1"/>
</dbReference>
<dbReference type="EC" id="6.1.1.17" evidence="2"/>
<proteinExistence type="inferred from homology"/>
<organism evidence="13 14">
    <name type="scientific">Diplodia intermedia</name>
    <dbReference type="NCBI Taxonomy" id="856260"/>
    <lineage>
        <taxon>Eukaryota</taxon>
        <taxon>Fungi</taxon>
        <taxon>Dikarya</taxon>
        <taxon>Ascomycota</taxon>
        <taxon>Pezizomycotina</taxon>
        <taxon>Dothideomycetes</taxon>
        <taxon>Dothideomycetes incertae sedis</taxon>
        <taxon>Botryosphaeriales</taxon>
        <taxon>Botryosphaeriaceae</taxon>
        <taxon>Diplodia</taxon>
    </lineage>
</organism>
<dbReference type="InterPro" id="IPR014729">
    <property type="entry name" value="Rossmann-like_a/b/a_fold"/>
</dbReference>
<evidence type="ECO:0000313" key="14">
    <source>
        <dbReference type="Proteomes" id="UP001521184"/>
    </source>
</evidence>
<dbReference type="InterPro" id="IPR033910">
    <property type="entry name" value="GluRS_core"/>
</dbReference>
<keyword evidence="7 9" id="KW-0030">Aminoacyl-tRNA synthetase</keyword>
<evidence type="ECO:0000256" key="9">
    <source>
        <dbReference type="RuleBase" id="RU363037"/>
    </source>
</evidence>
<sequence length="627" mass="69982">MALLLSLASRRANFVCTSCSLRLSRAAVRQQSNHAAPKKPPKKTALPDGPARTRFAPSPTGYLHLGSLRTALFNYLLAKRTGGQFLLRIEDTDQSNGLREKKRTISDAEARLLDDLRWAGLQWDEGPEVGGPYGPYRQSERTKLYQDHATKLLETGHAYRCFCTPERLNELAQHRAQLGLPTDYDRKCAHIPKEEAEDRAAQGESHVVRLLVPDNYPAFFDLVYGMVGKGGKGTKPATKKVDDAYDDPIVLKSDGLPTYHLANVVDDHHMKITHVIRGTEWLPSTPRHVAMYNAFGWEPPAFAHVGLLVDEAGNKLSKRNMDIDVAYYRKNGYLPEVVNNFVALLGWSHRNRSDVMSMQELIDSFTIKFTKGNTTVTEDKLHYLQHQHLLRRMVPGDPVFDKTVDQLVSMLKSGDPISCDERVLDGPSFRDYVAAVLRIDAKNYAKPSDFLADHAYFFTDFTTSKECEDSDRADRGLLLQVYMTVFAECDWTAAALHKCIPEAANLIAAGRLESDGEKVARENLEEQIRSLLAEGKSEVETAVALHEHIAEARDKLAEAGPGPNQDEVSDSMIKAAKKDVYKHLRNALADGKPGPGIADMMEVLGRKECSSRMVRYCVPSHVLATLL</sequence>
<evidence type="ECO:0000256" key="5">
    <source>
        <dbReference type="ARBA" id="ARBA00022840"/>
    </source>
</evidence>
<dbReference type="InterPro" id="IPR049940">
    <property type="entry name" value="GluQ/Sye"/>
</dbReference>
<reference evidence="13 14" key="1">
    <citation type="journal article" date="2023" name="Plant Dis.">
        <title>First Report of Diplodia intermedia Causing Canker and Dieback Diseases on Apple Trees in Canada.</title>
        <authorList>
            <person name="Ellouze W."/>
            <person name="Ilyukhin E."/>
            <person name="Sulman M."/>
            <person name="Ali S."/>
        </authorList>
    </citation>
    <scope>NUCLEOTIDE SEQUENCE [LARGE SCALE GENOMIC DNA]</scope>
    <source>
        <strain evidence="13 14">M45-28</strain>
    </source>
</reference>
<dbReference type="InterPro" id="IPR020751">
    <property type="entry name" value="aa-tRNA-synth_I_codon-bd_sub2"/>
</dbReference>
<dbReference type="InterPro" id="IPR004527">
    <property type="entry name" value="Glu-tRNA-ligase_bac/mito"/>
</dbReference>
<dbReference type="HAMAP" id="MF_00022">
    <property type="entry name" value="Glu_tRNA_synth_type1"/>
    <property type="match status" value="1"/>
</dbReference>
<evidence type="ECO:0000259" key="11">
    <source>
        <dbReference type="Pfam" id="PF00749"/>
    </source>
</evidence>
<dbReference type="SUPFAM" id="SSF48163">
    <property type="entry name" value="An anticodon-binding domain of class I aminoacyl-tRNA synthetases"/>
    <property type="match status" value="1"/>
</dbReference>
<keyword evidence="5 9" id="KW-0067">ATP-binding</keyword>
<dbReference type="Gene3D" id="1.10.10.350">
    <property type="match status" value="1"/>
</dbReference>
<dbReference type="PANTHER" id="PTHR43311:SF2">
    <property type="entry name" value="GLUTAMATE--TRNA LIGASE, MITOCHONDRIAL-RELATED"/>
    <property type="match status" value="1"/>
</dbReference>
<dbReference type="Pfam" id="PF19269">
    <property type="entry name" value="Anticodon_2"/>
    <property type="match status" value="1"/>
</dbReference>
<comment type="similarity">
    <text evidence="1">Belongs to the class-I aminoacyl-tRNA synthetase family. Glutamate--tRNA ligase type 1 subfamily.</text>
</comment>
<dbReference type="InterPro" id="IPR000924">
    <property type="entry name" value="Glu/Gln-tRNA-synth"/>
</dbReference>
<keyword evidence="3 9" id="KW-0436">Ligase</keyword>
<dbReference type="InterPro" id="IPR020058">
    <property type="entry name" value="Glu/Gln-tRNA-synth_Ib_cat-dom"/>
</dbReference>
<dbReference type="Proteomes" id="UP001521184">
    <property type="component" value="Unassembled WGS sequence"/>
</dbReference>
<dbReference type="InterPro" id="IPR045462">
    <property type="entry name" value="aa-tRNA-synth_I_cd-bd"/>
</dbReference>
<dbReference type="PRINTS" id="PR00987">
    <property type="entry name" value="TRNASYNTHGLU"/>
</dbReference>
<dbReference type="NCBIfam" id="TIGR00464">
    <property type="entry name" value="gltX_bact"/>
    <property type="match status" value="1"/>
</dbReference>
<evidence type="ECO:0000256" key="8">
    <source>
        <dbReference type="ARBA" id="ARBA00030865"/>
    </source>
</evidence>
<feature type="domain" description="Aminoacyl-tRNA synthetase class I anticodon-binding" evidence="12">
    <location>
        <begin position="577"/>
        <end position="614"/>
    </location>
</feature>
<evidence type="ECO:0000313" key="13">
    <source>
        <dbReference type="EMBL" id="KAL1649140.1"/>
    </source>
</evidence>
<keyword evidence="4 9" id="KW-0547">Nucleotide-binding</keyword>
<dbReference type="Pfam" id="PF00749">
    <property type="entry name" value="tRNA-synt_1c"/>
    <property type="match status" value="1"/>
</dbReference>
<evidence type="ECO:0000256" key="2">
    <source>
        <dbReference type="ARBA" id="ARBA00012835"/>
    </source>
</evidence>
<evidence type="ECO:0000256" key="6">
    <source>
        <dbReference type="ARBA" id="ARBA00022917"/>
    </source>
</evidence>
<feature type="region of interest" description="Disordered" evidence="10">
    <location>
        <begin position="30"/>
        <end position="53"/>
    </location>
</feature>
<evidence type="ECO:0000259" key="12">
    <source>
        <dbReference type="Pfam" id="PF19269"/>
    </source>
</evidence>
<evidence type="ECO:0000256" key="4">
    <source>
        <dbReference type="ARBA" id="ARBA00022741"/>
    </source>
</evidence>
<keyword evidence="14" id="KW-1185">Reference proteome</keyword>
<feature type="domain" description="Glutamyl/glutaminyl-tRNA synthetase class Ib catalytic" evidence="11">
    <location>
        <begin position="52"/>
        <end position="381"/>
    </location>
</feature>
<gene>
    <name evidence="13" type="primary">MSE1</name>
    <name evidence="13" type="ORF">SLS58_001712</name>
</gene>
<evidence type="ECO:0000256" key="1">
    <source>
        <dbReference type="ARBA" id="ARBA00007894"/>
    </source>
</evidence>
<comment type="caution">
    <text evidence="13">The sequence shown here is derived from an EMBL/GenBank/DDBJ whole genome shotgun (WGS) entry which is preliminary data.</text>
</comment>
<accession>A0ABR3U1M5</accession>
<dbReference type="PANTHER" id="PTHR43311">
    <property type="entry name" value="GLUTAMATE--TRNA LIGASE"/>
    <property type="match status" value="1"/>
</dbReference>
<protein>
    <recommendedName>
        <fullName evidence="2">glutamate--tRNA ligase</fullName>
        <ecNumber evidence="2">6.1.1.17</ecNumber>
    </recommendedName>
    <alternativeName>
        <fullName evidence="8">Glutamyl-tRNA synthetase</fullName>
    </alternativeName>
</protein>
<dbReference type="SUPFAM" id="SSF52374">
    <property type="entry name" value="Nucleotidylyl transferase"/>
    <property type="match status" value="1"/>
</dbReference>
<name>A0ABR3U1M5_9PEZI</name>